<evidence type="ECO:0000256" key="13">
    <source>
        <dbReference type="ARBA" id="ARBA00034000"/>
    </source>
</evidence>
<dbReference type="UniPathway" id="UPA00219"/>
<keyword evidence="6" id="KW-0328">Glycosyltransferase</keyword>
<dbReference type="GO" id="GO:0006508">
    <property type="term" value="P:proteolysis"/>
    <property type="evidence" value="ECO:0007669"/>
    <property type="project" value="UniProtKB-KW"/>
</dbReference>
<dbReference type="RefSeq" id="WP_111457002.1">
    <property type="nucleotide sequence ID" value="NZ_QFYP01000001.1"/>
</dbReference>
<evidence type="ECO:0000256" key="14">
    <source>
        <dbReference type="ARBA" id="ARBA00049902"/>
    </source>
</evidence>
<evidence type="ECO:0000256" key="5">
    <source>
        <dbReference type="ARBA" id="ARBA00022670"/>
    </source>
</evidence>
<evidence type="ECO:0000256" key="11">
    <source>
        <dbReference type="ARBA" id="ARBA00023268"/>
    </source>
</evidence>
<name>A0A328AYI7_9CAUL</name>
<dbReference type="GO" id="GO:0009252">
    <property type="term" value="P:peptidoglycan biosynthetic process"/>
    <property type="evidence" value="ECO:0007669"/>
    <property type="project" value="UniProtKB-UniPathway"/>
</dbReference>
<comment type="catalytic activity">
    <reaction evidence="14">
        <text>[GlcNAc-(1-&gt;4)-Mur2Ac(oyl-L-Ala-gamma-D-Glu-L-Lys-D-Ala-D-Ala)](n)-di-trans,octa-cis-undecaprenyl diphosphate + beta-D-GlcNAc-(1-&gt;4)-Mur2Ac(oyl-L-Ala-gamma-D-Glu-L-Lys-D-Ala-D-Ala)-di-trans,octa-cis-undecaprenyl diphosphate = [GlcNAc-(1-&gt;4)-Mur2Ac(oyl-L-Ala-gamma-D-Glu-L-Lys-D-Ala-D-Ala)](n+1)-di-trans,octa-cis-undecaprenyl diphosphate + di-trans,octa-cis-undecaprenyl diphosphate + H(+)</text>
        <dbReference type="Rhea" id="RHEA:23708"/>
        <dbReference type="Rhea" id="RHEA-COMP:9602"/>
        <dbReference type="Rhea" id="RHEA-COMP:9603"/>
        <dbReference type="ChEBI" id="CHEBI:15378"/>
        <dbReference type="ChEBI" id="CHEBI:58405"/>
        <dbReference type="ChEBI" id="CHEBI:60033"/>
        <dbReference type="ChEBI" id="CHEBI:78435"/>
        <dbReference type="EC" id="2.4.99.28"/>
    </reaction>
</comment>
<dbReference type="PANTHER" id="PTHR32282:SF33">
    <property type="entry name" value="PEPTIDOGLYCAN GLYCOSYLTRANSFERASE"/>
    <property type="match status" value="1"/>
</dbReference>
<evidence type="ECO:0000313" key="19">
    <source>
        <dbReference type="EMBL" id="RAK59709.1"/>
    </source>
</evidence>
<dbReference type="InterPro" id="IPR001460">
    <property type="entry name" value="PCN-bd_Tpept"/>
</dbReference>
<reference evidence="20" key="1">
    <citation type="submission" date="2018-05" db="EMBL/GenBank/DDBJ databases">
        <authorList>
            <person name="Li X."/>
        </authorList>
    </citation>
    <scope>NUCLEOTIDE SEQUENCE [LARGE SCALE GENOMIC DNA]</scope>
    <source>
        <strain evidence="20">HKS-05</strain>
    </source>
</reference>
<dbReference type="OrthoDB" id="9766909at2"/>
<keyword evidence="16" id="KW-0812">Transmembrane</keyword>
<proteinExistence type="inferred from homology"/>
<evidence type="ECO:0000256" key="8">
    <source>
        <dbReference type="ARBA" id="ARBA00022801"/>
    </source>
</evidence>
<dbReference type="FunFam" id="1.10.3810.10:FF:000001">
    <property type="entry name" value="Penicillin-binding protein 1A"/>
    <property type="match status" value="1"/>
</dbReference>
<evidence type="ECO:0000256" key="1">
    <source>
        <dbReference type="ARBA" id="ARBA00004752"/>
    </source>
</evidence>
<dbReference type="GO" id="GO:0009002">
    <property type="term" value="F:serine-type D-Ala-D-Ala carboxypeptidase activity"/>
    <property type="evidence" value="ECO:0007669"/>
    <property type="project" value="UniProtKB-EC"/>
</dbReference>
<evidence type="ECO:0000256" key="16">
    <source>
        <dbReference type="SAM" id="Phobius"/>
    </source>
</evidence>
<keyword evidence="16" id="KW-1133">Transmembrane helix</keyword>
<evidence type="ECO:0000256" key="6">
    <source>
        <dbReference type="ARBA" id="ARBA00022676"/>
    </source>
</evidence>
<evidence type="ECO:0000256" key="12">
    <source>
        <dbReference type="ARBA" id="ARBA00023316"/>
    </source>
</evidence>
<dbReference type="GO" id="GO:0071555">
    <property type="term" value="P:cell wall organization"/>
    <property type="evidence" value="ECO:0007669"/>
    <property type="project" value="UniProtKB-KW"/>
</dbReference>
<keyword evidence="11" id="KW-0511">Multifunctional enzyme</keyword>
<dbReference type="GO" id="GO:0008360">
    <property type="term" value="P:regulation of cell shape"/>
    <property type="evidence" value="ECO:0007669"/>
    <property type="project" value="UniProtKB-KW"/>
</dbReference>
<feature type="transmembrane region" description="Helical" evidence="16">
    <location>
        <begin position="27"/>
        <end position="51"/>
    </location>
</feature>
<sequence length="664" mass="72247">MANAQSSGPGGRDPRTPRAARSPLQAILYWGMVLGVWALIFVVAFFAVFAVDLPDTSKLYDVKRQPSVSYLDRSGGLVAVRGSQYAPPVDLDKLPPYVPKAFIAIEDRWYYWHFGFNPWGIIRSQLYNLTHHGQGPLRGGSTITQQLARNLFLTPNQTYRRKAQELILAVWLEARFSKKQILELYLNRVYFGAGAYGIEAASQRYFNKPASQLTLGEAAILAGMMKGPSRYSPVAASDRASRRATMVLDEMVRIHAITPEQRAEAFVTPVRVNPVLANQRAQYFTDWVDDQVRQLVGEPTEDLVVETTLDLPLQASAEQAVQGGVAAAKAQGVQQGALVSLDGEGRVRAYVGGTNYLQTQFDRATMARRQAGSAFKPFVYLTAMEAGRTPETPVVDEPVTIGTWQPRNYTGKYLGPITLQVALKESINTVAARLANEVGTANVAATARRLGITSPIQLDPSMALGAVEVSPMEMAQAYAPFSNGGFFAKAYAIERIRTASGRVLYDHGVSQAERRPVIGQPALSYMIQMMRQVIQSGTGMRAKVGTYDLAGKTGTTSDYRDAWFIGYTGGFVTAVWTGRDDNTSMRKVTGGAAPAGIWHDYMTAALPRLKVQPIPGGDVAPPPPTSPDLIGDLLNGAPAGLVRPPEQGPPEPQPDRVPAETPPY</sequence>
<keyword evidence="5" id="KW-0645">Protease</keyword>
<dbReference type="InterPro" id="IPR036950">
    <property type="entry name" value="PBP_transglycosylase"/>
</dbReference>
<evidence type="ECO:0000313" key="20">
    <source>
        <dbReference type="Proteomes" id="UP000249842"/>
    </source>
</evidence>
<keyword evidence="10" id="KW-0573">Peptidoglycan synthesis</keyword>
<evidence type="ECO:0000259" key="17">
    <source>
        <dbReference type="Pfam" id="PF00905"/>
    </source>
</evidence>
<dbReference type="GO" id="GO:0030288">
    <property type="term" value="C:outer membrane-bounded periplasmic space"/>
    <property type="evidence" value="ECO:0007669"/>
    <property type="project" value="TreeGrafter"/>
</dbReference>
<protein>
    <submittedName>
        <fullName evidence="19">Penicillin-binding protein</fullName>
    </submittedName>
</protein>
<evidence type="ECO:0000256" key="2">
    <source>
        <dbReference type="ARBA" id="ARBA00007090"/>
    </source>
</evidence>
<feature type="region of interest" description="Disordered" evidence="15">
    <location>
        <begin position="613"/>
        <end position="664"/>
    </location>
</feature>
<dbReference type="EMBL" id="QFYP01000001">
    <property type="protein sequence ID" value="RAK59709.1"/>
    <property type="molecule type" value="Genomic_DNA"/>
</dbReference>
<keyword evidence="20" id="KW-1185">Reference proteome</keyword>
<evidence type="ECO:0000256" key="9">
    <source>
        <dbReference type="ARBA" id="ARBA00022960"/>
    </source>
</evidence>
<keyword evidence="4" id="KW-0121">Carboxypeptidase</keyword>
<evidence type="ECO:0000256" key="7">
    <source>
        <dbReference type="ARBA" id="ARBA00022679"/>
    </source>
</evidence>
<keyword evidence="16" id="KW-0472">Membrane</keyword>
<dbReference type="InterPro" id="IPR001264">
    <property type="entry name" value="Glyco_trans_51"/>
</dbReference>
<dbReference type="Gene3D" id="3.40.710.10">
    <property type="entry name" value="DD-peptidase/beta-lactamase superfamily"/>
    <property type="match status" value="1"/>
</dbReference>
<dbReference type="InterPro" id="IPR023346">
    <property type="entry name" value="Lysozyme-like_dom_sf"/>
</dbReference>
<dbReference type="NCBIfam" id="TIGR02074">
    <property type="entry name" value="PBP_1a_fam"/>
    <property type="match status" value="1"/>
</dbReference>
<dbReference type="Pfam" id="PF00905">
    <property type="entry name" value="Transpeptidase"/>
    <property type="match status" value="1"/>
</dbReference>
<dbReference type="Proteomes" id="UP000249842">
    <property type="component" value="Unassembled WGS sequence"/>
</dbReference>
<feature type="domain" description="Glycosyl transferase family 51" evidence="18">
    <location>
        <begin position="83"/>
        <end position="251"/>
    </location>
</feature>
<dbReference type="PANTHER" id="PTHR32282">
    <property type="entry name" value="BINDING PROTEIN TRANSPEPTIDASE, PUTATIVE-RELATED"/>
    <property type="match status" value="1"/>
</dbReference>
<evidence type="ECO:0000259" key="18">
    <source>
        <dbReference type="Pfam" id="PF00912"/>
    </source>
</evidence>
<comment type="caution">
    <text evidence="19">The sequence shown here is derived from an EMBL/GenBank/DDBJ whole genome shotgun (WGS) entry which is preliminary data.</text>
</comment>
<dbReference type="GO" id="GO:0008955">
    <property type="term" value="F:peptidoglycan glycosyltransferase activity"/>
    <property type="evidence" value="ECO:0007669"/>
    <property type="project" value="UniProtKB-EC"/>
</dbReference>
<comment type="pathway">
    <text evidence="1">Cell wall biogenesis; peptidoglycan biosynthesis.</text>
</comment>
<keyword evidence="7" id="KW-0808">Transferase</keyword>
<dbReference type="InterPro" id="IPR012338">
    <property type="entry name" value="Beta-lactam/transpept-like"/>
</dbReference>
<dbReference type="Pfam" id="PF00912">
    <property type="entry name" value="Transgly"/>
    <property type="match status" value="1"/>
</dbReference>
<comment type="similarity">
    <text evidence="2">In the C-terminal section; belongs to the transpeptidase family.</text>
</comment>
<comment type="catalytic activity">
    <reaction evidence="13">
        <text>Preferential cleavage: (Ac)2-L-Lys-D-Ala-|-D-Ala. Also transpeptidation of peptidyl-alanyl moieties that are N-acyl substituents of D-alanine.</text>
        <dbReference type="EC" id="3.4.16.4"/>
    </reaction>
</comment>
<keyword evidence="12" id="KW-0961">Cell wall biogenesis/degradation</keyword>
<evidence type="ECO:0000256" key="15">
    <source>
        <dbReference type="SAM" id="MobiDB-lite"/>
    </source>
</evidence>
<evidence type="ECO:0000256" key="4">
    <source>
        <dbReference type="ARBA" id="ARBA00022645"/>
    </source>
</evidence>
<feature type="domain" description="Penicillin-binding protein transpeptidase" evidence="17">
    <location>
        <begin position="344"/>
        <end position="568"/>
    </location>
</feature>
<accession>A0A328AYI7</accession>
<dbReference type="InterPro" id="IPR050396">
    <property type="entry name" value="Glycosyltr_51/Transpeptidase"/>
</dbReference>
<keyword evidence="9" id="KW-0133">Cell shape</keyword>
<evidence type="ECO:0000256" key="10">
    <source>
        <dbReference type="ARBA" id="ARBA00022984"/>
    </source>
</evidence>
<dbReference type="AlphaFoldDB" id="A0A328AYI7"/>
<dbReference type="SUPFAM" id="SSF53955">
    <property type="entry name" value="Lysozyme-like"/>
    <property type="match status" value="1"/>
</dbReference>
<evidence type="ECO:0000256" key="3">
    <source>
        <dbReference type="ARBA" id="ARBA00007739"/>
    </source>
</evidence>
<organism evidence="19 20">
    <name type="scientific">Phenylobacterium hankyongense</name>
    <dbReference type="NCBI Taxonomy" id="1813876"/>
    <lineage>
        <taxon>Bacteria</taxon>
        <taxon>Pseudomonadati</taxon>
        <taxon>Pseudomonadota</taxon>
        <taxon>Alphaproteobacteria</taxon>
        <taxon>Caulobacterales</taxon>
        <taxon>Caulobacteraceae</taxon>
        <taxon>Phenylobacterium</taxon>
    </lineage>
</organism>
<gene>
    <name evidence="19" type="ORF">DJ021_07780</name>
</gene>
<keyword evidence="8" id="KW-0378">Hydrolase</keyword>
<comment type="similarity">
    <text evidence="3">In the N-terminal section; belongs to the glycosyltransferase 51 family.</text>
</comment>
<dbReference type="Gene3D" id="1.10.3810.10">
    <property type="entry name" value="Biosynthetic peptidoglycan transglycosylase-like"/>
    <property type="match status" value="1"/>
</dbReference>
<dbReference type="SUPFAM" id="SSF56601">
    <property type="entry name" value="beta-lactamase/transpeptidase-like"/>
    <property type="match status" value="1"/>
</dbReference>
<dbReference type="GO" id="GO:0008658">
    <property type="term" value="F:penicillin binding"/>
    <property type="evidence" value="ECO:0007669"/>
    <property type="project" value="InterPro"/>
</dbReference>